<organism evidence="14 15">
    <name type="scientific">Actinacidiphila rubida</name>
    <dbReference type="NCBI Taxonomy" id="310780"/>
    <lineage>
        <taxon>Bacteria</taxon>
        <taxon>Bacillati</taxon>
        <taxon>Actinomycetota</taxon>
        <taxon>Actinomycetes</taxon>
        <taxon>Kitasatosporales</taxon>
        <taxon>Streptomycetaceae</taxon>
        <taxon>Actinacidiphila</taxon>
    </lineage>
</organism>
<dbReference type="Gene3D" id="3.40.50.720">
    <property type="entry name" value="NAD(P)-binding Rossmann-like Domain"/>
    <property type="match status" value="1"/>
</dbReference>
<dbReference type="PROSITE" id="PS00059">
    <property type="entry name" value="ADH_ZINC"/>
    <property type="match status" value="1"/>
</dbReference>
<dbReference type="PANTHER" id="PTHR43401">
    <property type="entry name" value="L-THREONINE 3-DEHYDROGENASE"/>
    <property type="match status" value="1"/>
</dbReference>
<evidence type="ECO:0000313" key="14">
    <source>
        <dbReference type="EMBL" id="SEO76792.1"/>
    </source>
</evidence>
<dbReference type="EC" id="1.1.1.329" evidence="8"/>
<dbReference type="GO" id="GO:0008270">
    <property type="term" value="F:zinc ion binding"/>
    <property type="evidence" value="ECO:0007669"/>
    <property type="project" value="InterPro"/>
</dbReference>
<evidence type="ECO:0000256" key="4">
    <source>
        <dbReference type="ARBA" id="ARBA00023002"/>
    </source>
</evidence>
<comment type="similarity">
    <text evidence="7">Belongs to the zinc-containing alcohol dehydrogenase family. DOIA dehydrogenase subfamily.</text>
</comment>
<accession>A0A1H8SDP9</accession>
<evidence type="ECO:0000256" key="6">
    <source>
        <dbReference type="ARBA" id="ARBA00037908"/>
    </source>
</evidence>
<dbReference type="InterPro" id="IPR020843">
    <property type="entry name" value="ER"/>
</dbReference>
<dbReference type="InterPro" id="IPR002328">
    <property type="entry name" value="ADH_Zn_CS"/>
</dbReference>
<name>A0A1H8SDP9_9ACTN</name>
<sequence length="350" mass="36927">MTERRVAYTAPRTLALDTEGTATTPPPPGQVTIDVAYTGICGTDLHIFHGAMDARVHPPAVIGHEMSGVVAGTAPDVTRWRSGDHVTVMPLISCGQCPACRSGHRHVCHRLVFLGIDATGSLQTRWTVPADTLVRLPDGLPLDHAALTEPTAVAVHDVRRAELRGDEKALVVGGGPIGLLIALVARRTGADLLVAEPDPYRRGIADSLGLATLDPTAVDAVQAVGDWTAGAGADVAFEVSGAEAGVNTAVDALATRGRLVQVAIHPVPRPVSLHRFFWRELTLVGARLYERRDFETAVDLIADGHVPAKTLISRIDPLDRAAEAFALLESGGGVMKVLIDCQSDTGAHAR</sequence>
<comment type="function">
    <text evidence="5">Catalyzes the oxidation of 2-deoxy-scyllo-inosamine (DOIA) with NAD(+) or NADP(+), forming 3-amino-2,3-dideoxy-scyllo-inosose (amino-DOI).</text>
</comment>
<evidence type="ECO:0000256" key="9">
    <source>
        <dbReference type="ARBA" id="ARBA00039387"/>
    </source>
</evidence>
<feature type="domain" description="Enoyl reductase (ER)" evidence="13">
    <location>
        <begin position="9"/>
        <end position="339"/>
    </location>
</feature>
<comment type="cofactor">
    <cofactor evidence="1 12">
        <name>Zn(2+)</name>
        <dbReference type="ChEBI" id="CHEBI:29105"/>
    </cofactor>
</comment>
<evidence type="ECO:0000313" key="15">
    <source>
        <dbReference type="Proteomes" id="UP000181951"/>
    </source>
</evidence>
<keyword evidence="4" id="KW-0560">Oxidoreductase</keyword>
<dbReference type="InterPro" id="IPR036291">
    <property type="entry name" value="NAD(P)-bd_dom_sf"/>
</dbReference>
<dbReference type="SUPFAM" id="SSF51735">
    <property type="entry name" value="NAD(P)-binding Rossmann-fold domains"/>
    <property type="match status" value="1"/>
</dbReference>
<dbReference type="OrthoDB" id="9797931at2"/>
<evidence type="ECO:0000256" key="1">
    <source>
        <dbReference type="ARBA" id="ARBA00001947"/>
    </source>
</evidence>
<reference evidence="14 15" key="1">
    <citation type="submission" date="2016-10" db="EMBL/GenBank/DDBJ databases">
        <authorList>
            <person name="de Groot N.N."/>
        </authorList>
    </citation>
    <scope>NUCLEOTIDE SEQUENCE [LARGE SCALE GENOMIC DNA]</scope>
    <source>
        <strain evidence="14 15">CGMCC 4.2026</strain>
    </source>
</reference>
<dbReference type="EMBL" id="FODD01000041">
    <property type="protein sequence ID" value="SEO76792.1"/>
    <property type="molecule type" value="Genomic_DNA"/>
</dbReference>
<dbReference type="Proteomes" id="UP000181951">
    <property type="component" value="Unassembled WGS sequence"/>
</dbReference>
<proteinExistence type="inferred from homology"/>
<dbReference type="AlphaFoldDB" id="A0A1H8SDP9"/>
<gene>
    <name evidence="14" type="ORF">SAMN05216267_104130</name>
</gene>
<dbReference type="InterPro" id="IPR050129">
    <property type="entry name" value="Zn_alcohol_dh"/>
</dbReference>
<dbReference type="SUPFAM" id="SSF50129">
    <property type="entry name" value="GroES-like"/>
    <property type="match status" value="1"/>
</dbReference>
<dbReference type="InterPro" id="IPR013154">
    <property type="entry name" value="ADH-like_N"/>
</dbReference>
<evidence type="ECO:0000256" key="11">
    <source>
        <dbReference type="ARBA" id="ARBA00049085"/>
    </source>
</evidence>
<dbReference type="Gene3D" id="3.90.180.10">
    <property type="entry name" value="Medium-chain alcohol dehydrogenases, catalytic domain"/>
    <property type="match status" value="1"/>
</dbReference>
<keyword evidence="2 12" id="KW-0479">Metal-binding</keyword>
<evidence type="ECO:0000256" key="5">
    <source>
        <dbReference type="ARBA" id="ARBA00037678"/>
    </source>
</evidence>
<keyword evidence="15" id="KW-1185">Reference proteome</keyword>
<evidence type="ECO:0000256" key="7">
    <source>
        <dbReference type="ARBA" id="ARBA00038004"/>
    </source>
</evidence>
<dbReference type="RefSeq" id="WP_069464025.1">
    <property type="nucleotide sequence ID" value="NZ_FODD01000041.1"/>
</dbReference>
<evidence type="ECO:0000256" key="8">
    <source>
        <dbReference type="ARBA" id="ARBA00039102"/>
    </source>
</evidence>
<comment type="catalytic activity">
    <reaction evidence="10">
        <text>2-deoxy-scyllo-inosamine + NAD(+) = 3-amino-2,3-dideoxy-scyllo-inosose + NADH + H(+)</text>
        <dbReference type="Rhea" id="RHEA:33883"/>
        <dbReference type="ChEBI" id="CHEBI:15378"/>
        <dbReference type="ChEBI" id="CHEBI:57540"/>
        <dbReference type="ChEBI" id="CHEBI:57945"/>
        <dbReference type="ChEBI" id="CHEBI:65002"/>
        <dbReference type="ChEBI" id="CHEBI:65003"/>
        <dbReference type="EC" id="1.1.1.329"/>
    </reaction>
</comment>
<dbReference type="Pfam" id="PF00107">
    <property type="entry name" value="ADH_zinc_N"/>
    <property type="match status" value="1"/>
</dbReference>
<evidence type="ECO:0000256" key="3">
    <source>
        <dbReference type="ARBA" id="ARBA00022833"/>
    </source>
</evidence>
<dbReference type="Pfam" id="PF08240">
    <property type="entry name" value="ADH_N"/>
    <property type="match status" value="1"/>
</dbReference>
<dbReference type="InterPro" id="IPR013149">
    <property type="entry name" value="ADH-like_C"/>
</dbReference>
<evidence type="ECO:0000256" key="10">
    <source>
        <dbReference type="ARBA" id="ARBA00048685"/>
    </source>
</evidence>
<comment type="catalytic activity">
    <reaction evidence="11">
        <text>2-deoxy-scyllo-inosamine + NADP(+) = 3-amino-2,3-dideoxy-scyllo-inosose + NADPH + H(+)</text>
        <dbReference type="Rhea" id="RHEA:33879"/>
        <dbReference type="ChEBI" id="CHEBI:15378"/>
        <dbReference type="ChEBI" id="CHEBI:57783"/>
        <dbReference type="ChEBI" id="CHEBI:58349"/>
        <dbReference type="ChEBI" id="CHEBI:65002"/>
        <dbReference type="ChEBI" id="CHEBI:65003"/>
        <dbReference type="EC" id="1.1.1.329"/>
    </reaction>
</comment>
<dbReference type="SMART" id="SM00829">
    <property type="entry name" value="PKS_ER"/>
    <property type="match status" value="1"/>
</dbReference>
<evidence type="ECO:0000256" key="2">
    <source>
        <dbReference type="ARBA" id="ARBA00022723"/>
    </source>
</evidence>
<dbReference type="InterPro" id="IPR011032">
    <property type="entry name" value="GroES-like_sf"/>
</dbReference>
<protein>
    <recommendedName>
        <fullName evidence="9">2-deoxy-scyllo-inosamine dehydrogenase</fullName>
        <ecNumber evidence="8">1.1.1.329</ecNumber>
    </recommendedName>
</protein>
<dbReference type="STRING" id="310780.SAMN05216267_104130"/>
<comment type="pathway">
    <text evidence="6">Metabolic intermediate biosynthesis; 2-deoxystreptamine biosynthesis; 2-deoxystreptamine from D-glucose 6-phosphate: step 3/4.</text>
</comment>
<keyword evidence="3 12" id="KW-0862">Zinc</keyword>
<dbReference type="PANTHER" id="PTHR43401:SF2">
    <property type="entry name" value="L-THREONINE 3-DEHYDROGENASE"/>
    <property type="match status" value="1"/>
</dbReference>
<evidence type="ECO:0000256" key="12">
    <source>
        <dbReference type="RuleBase" id="RU361277"/>
    </source>
</evidence>
<dbReference type="GO" id="GO:0016491">
    <property type="term" value="F:oxidoreductase activity"/>
    <property type="evidence" value="ECO:0007669"/>
    <property type="project" value="UniProtKB-KW"/>
</dbReference>
<evidence type="ECO:0000259" key="13">
    <source>
        <dbReference type="SMART" id="SM00829"/>
    </source>
</evidence>